<comment type="caution">
    <text evidence="1">The sequence shown here is derived from an EMBL/GenBank/DDBJ whole genome shotgun (WGS) entry which is preliminary data.</text>
</comment>
<accession>U5BTQ2</accession>
<protein>
    <submittedName>
        <fullName evidence="1">Uncharacterized protein</fullName>
    </submittedName>
</protein>
<sequence>MPFQSEIEMVMHNTGLVMAKNRKTNNSSQMAAIVGFTAYSREGEPGL</sequence>
<dbReference type="EMBL" id="AWXR01000008">
    <property type="protein sequence ID" value="ERM84000.1"/>
    <property type="molecule type" value="Genomic_DNA"/>
</dbReference>
<proteinExistence type="predicted"/>
<dbReference type="Proteomes" id="UP000016843">
    <property type="component" value="Unassembled WGS sequence"/>
</dbReference>
<dbReference type="AlphaFoldDB" id="U5BTQ2"/>
<reference evidence="1 2" key="1">
    <citation type="journal article" date="2013" name="Genome Announc.">
        <title>Draft Genome Sequence of the Psychrophilic and Alkaliphilic Rhodonellum psychrophilum Strain GCM71T.</title>
        <authorList>
            <person name="Hauptmann A.L."/>
            <person name="Glaring M.A."/>
            <person name="Hallin P.F."/>
            <person name="Prieme A."/>
            <person name="Stougaard P."/>
        </authorList>
    </citation>
    <scope>NUCLEOTIDE SEQUENCE [LARGE SCALE GENOMIC DNA]</scope>
    <source>
        <strain evidence="1 2">GCM71</strain>
    </source>
</reference>
<gene>
    <name evidence="1" type="ORF">P872_01685</name>
</gene>
<name>U5BTQ2_9BACT</name>
<evidence type="ECO:0000313" key="2">
    <source>
        <dbReference type="Proteomes" id="UP000016843"/>
    </source>
</evidence>
<evidence type="ECO:0000313" key="1">
    <source>
        <dbReference type="EMBL" id="ERM84000.1"/>
    </source>
</evidence>
<organism evidence="1 2">
    <name type="scientific">Rhodonellum psychrophilum GCM71 = DSM 17998</name>
    <dbReference type="NCBI Taxonomy" id="1123057"/>
    <lineage>
        <taxon>Bacteria</taxon>
        <taxon>Pseudomonadati</taxon>
        <taxon>Bacteroidota</taxon>
        <taxon>Cytophagia</taxon>
        <taxon>Cytophagales</taxon>
        <taxon>Cytophagaceae</taxon>
        <taxon>Rhodonellum</taxon>
    </lineage>
</organism>
<keyword evidence="2" id="KW-1185">Reference proteome</keyword>